<evidence type="ECO:0000313" key="1">
    <source>
        <dbReference type="EMBL" id="KAK8084073.1"/>
    </source>
</evidence>
<protein>
    <submittedName>
        <fullName evidence="1">Het domain containing protein</fullName>
    </submittedName>
</protein>
<name>A0ABR1WKN6_9PEZI</name>
<proteinExistence type="predicted"/>
<reference evidence="1 2" key="1">
    <citation type="submission" date="2023-01" db="EMBL/GenBank/DDBJ databases">
        <title>Analysis of 21 Apiospora genomes using comparative genomics revels a genus with tremendous synthesis potential of carbohydrate active enzymes and secondary metabolites.</title>
        <authorList>
            <person name="Sorensen T."/>
        </authorList>
    </citation>
    <scope>NUCLEOTIDE SEQUENCE [LARGE SCALE GENOMIC DNA]</scope>
    <source>
        <strain evidence="1 2">CBS 83171</strain>
    </source>
</reference>
<sequence length="99" mass="11167">MQNHARHHLKNRRFFVTKKGLLALGHLETLPGDEVWIFNHGRVPFTLRRTEKLGTPANENGEDYLFGGHCYVQGSCKDSIRTGSESLRTLNNAESACVD</sequence>
<accession>A0ABR1WKN6</accession>
<gene>
    <name evidence="1" type="ORF">PG996_002854</name>
</gene>
<dbReference type="EMBL" id="JAQQWM010000001">
    <property type="protein sequence ID" value="KAK8084073.1"/>
    <property type="molecule type" value="Genomic_DNA"/>
</dbReference>
<keyword evidence="2" id="KW-1185">Reference proteome</keyword>
<dbReference type="Proteomes" id="UP001446871">
    <property type="component" value="Unassembled WGS sequence"/>
</dbReference>
<organism evidence="1 2">
    <name type="scientific">Apiospora saccharicola</name>
    <dbReference type="NCBI Taxonomy" id="335842"/>
    <lineage>
        <taxon>Eukaryota</taxon>
        <taxon>Fungi</taxon>
        <taxon>Dikarya</taxon>
        <taxon>Ascomycota</taxon>
        <taxon>Pezizomycotina</taxon>
        <taxon>Sordariomycetes</taxon>
        <taxon>Xylariomycetidae</taxon>
        <taxon>Amphisphaeriales</taxon>
        <taxon>Apiosporaceae</taxon>
        <taxon>Apiospora</taxon>
    </lineage>
</organism>
<evidence type="ECO:0000313" key="2">
    <source>
        <dbReference type="Proteomes" id="UP001446871"/>
    </source>
</evidence>
<dbReference type="Pfam" id="PF26639">
    <property type="entry name" value="Het-6_barrel"/>
    <property type="match status" value="1"/>
</dbReference>
<comment type="caution">
    <text evidence="1">The sequence shown here is derived from an EMBL/GenBank/DDBJ whole genome shotgun (WGS) entry which is preliminary data.</text>
</comment>